<dbReference type="SMART" id="SM00441">
    <property type="entry name" value="FF"/>
    <property type="match status" value="5"/>
</dbReference>
<feature type="compositionally biased region" description="Polar residues" evidence="2">
    <location>
        <begin position="21"/>
        <end position="39"/>
    </location>
</feature>
<keyword evidence="1" id="KW-0677">Repeat</keyword>
<dbReference type="SUPFAM" id="SSF51045">
    <property type="entry name" value="WW domain"/>
    <property type="match status" value="2"/>
</dbReference>
<evidence type="ECO:0000256" key="2">
    <source>
        <dbReference type="SAM" id="MobiDB-lite"/>
    </source>
</evidence>
<gene>
    <name evidence="5" type="ORF">F8M41_023908</name>
</gene>
<feature type="region of interest" description="Disordered" evidence="2">
    <location>
        <begin position="250"/>
        <end position="290"/>
    </location>
</feature>
<dbReference type="Pfam" id="PF00397">
    <property type="entry name" value="WW"/>
    <property type="match status" value="1"/>
</dbReference>
<evidence type="ECO:0000259" key="4">
    <source>
        <dbReference type="PROSITE" id="PS51676"/>
    </source>
</evidence>
<feature type="compositionally biased region" description="Basic and acidic residues" evidence="2">
    <location>
        <begin position="493"/>
        <end position="524"/>
    </location>
</feature>
<dbReference type="InterPro" id="IPR045148">
    <property type="entry name" value="TCRG1-like"/>
</dbReference>
<evidence type="ECO:0000256" key="1">
    <source>
        <dbReference type="ARBA" id="ARBA00022737"/>
    </source>
</evidence>
<dbReference type="SMART" id="SM00456">
    <property type="entry name" value="WW"/>
    <property type="match status" value="2"/>
</dbReference>
<dbReference type="InterPro" id="IPR001202">
    <property type="entry name" value="WW_dom"/>
</dbReference>
<dbReference type="GO" id="GO:0070063">
    <property type="term" value="F:RNA polymerase binding"/>
    <property type="evidence" value="ECO:0007669"/>
    <property type="project" value="InterPro"/>
</dbReference>
<feature type="region of interest" description="Disordered" evidence="2">
    <location>
        <begin position="489"/>
        <end position="524"/>
    </location>
</feature>
<evidence type="ECO:0000313" key="5">
    <source>
        <dbReference type="EMBL" id="KAF0479044.1"/>
    </source>
</evidence>
<dbReference type="Proteomes" id="UP000439903">
    <property type="component" value="Unassembled WGS sequence"/>
</dbReference>
<feature type="domain" description="WW" evidence="3">
    <location>
        <begin position="150"/>
        <end position="177"/>
    </location>
</feature>
<feature type="domain" description="WW" evidence="3">
    <location>
        <begin position="51"/>
        <end position="84"/>
    </location>
</feature>
<feature type="compositionally biased region" description="Basic and acidic residues" evidence="2">
    <location>
        <begin position="1"/>
        <end position="20"/>
    </location>
</feature>
<evidence type="ECO:0000259" key="3">
    <source>
        <dbReference type="PROSITE" id="PS50020"/>
    </source>
</evidence>
<dbReference type="GO" id="GO:0005634">
    <property type="term" value="C:nucleus"/>
    <property type="evidence" value="ECO:0007669"/>
    <property type="project" value="TreeGrafter"/>
</dbReference>
<dbReference type="Gene3D" id="2.20.70.10">
    <property type="match status" value="2"/>
</dbReference>
<evidence type="ECO:0000313" key="6">
    <source>
        <dbReference type="Proteomes" id="UP000439903"/>
    </source>
</evidence>
<dbReference type="InterPro" id="IPR036020">
    <property type="entry name" value="WW_dom_sf"/>
</dbReference>
<dbReference type="InterPro" id="IPR036517">
    <property type="entry name" value="FF_domain_sf"/>
</dbReference>
<dbReference type="OrthoDB" id="410044at2759"/>
<dbReference type="AlphaFoldDB" id="A0A8H4EFY0"/>
<feature type="region of interest" description="Disordered" evidence="2">
    <location>
        <begin position="120"/>
        <end position="142"/>
    </location>
</feature>
<dbReference type="EMBL" id="WTPW01000794">
    <property type="protein sequence ID" value="KAF0479044.1"/>
    <property type="molecule type" value="Genomic_DNA"/>
</dbReference>
<dbReference type="SUPFAM" id="SSF81698">
    <property type="entry name" value="FF domain"/>
    <property type="match status" value="4"/>
</dbReference>
<sequence length="746" mass="88003">MDRESDLFKVDRTPPREQEQPHPSLQSFAQQRPTINTHPMPQLHMAPPFRPLLPSGWTEHRAPNGQFYYYNAATGHSTWERPATVPPPPPLGPPHMSGGIVSHSFQPMPTVMSVPIQQQTFPPQQQKEPPKEKTKKEKAKVKKPIPDTKWSIVFTTEGNEFYYNSETKQSVWQIPEEIADAVKAFKETEEKNAQALHDTAGVKRKANDEEQMTSEEVKRAKGGLDNAANEGTELTEEDIAFQLQFIEEQERQEQLSTTGSGDSGDNDNSAVHEIGDEDSQTQIKDKDKEVELSPEERMLMFKSLLRDMDVSPFAMWEKELPRIIHDPRYTLIPTLKQRKELFDEYCKERVVEVRAEKLNKAKDLTAKDEYLKLLEEETSHRSHWDSFRKRFKKDPRFKNFSDDKEREKVFRKHIHELKEVEAERKRIQQKKAQEDFMKLLREMREIKPDSSWRKVKRLIDDDPRYVAVQSSSLREELFREYCQKLEAEDEEEMARKENERKQRERKEREEASLKNREAQVRSERRYQNYDRNSAKRKAMRVKSILAFQTLLTDLVRTHEVTWDGKKHNLEQDPRFYGEGLEDIDRERLFNEHIGEIYQKRLKSYHQLLSEHVKLDTTWIEIQPIIKEDPRAVRLSKNEALLEELFDKFLAKEIEIAKNEFLELLKENQFIEYRTRMVQLSENGAKDETGAEKEKVRGLTNEEIHDVLKDDNRYLVLNHMPEVRDELITEYLNSVEAPKMTVHQGRD</sequence>
<dbReference type="Pfam" id="PF01846">
    <property type="entry name" value="FF"/>
    <property type="match status" value="4"/>
</dbReference>
<accession>A0A8H4EFY0</accession>
<name>A0A8H4EFY0_GIGMA</name>
<feature type="region of interest" description="Disordered" evidence="2">
    <location>
        <begin position="1"/>
        <end position="47"/>
    </location>
</feature>
<dbReference type="InterPro" id="IPR002713">
    <property type="entry name" value="FF_domain"/>
</dbReference>
<feature type="domain" description="FF" evidence="4">
    <location>
        <begin position="429"/>
        <end position="484"/>
    </location>
</feature>
<protein>
    <submittedName>
        <fullName evidence="5">Peptide-binding protein</fullName>
    </submittedName>
</protein>
<proteinExistence type="predicted"/>
<dbReference type="PANTHER" id="PTHR15377">
    <property type="entry name" value="TRANSCRIPTION ELONGATION REGULATOR 1"/>
    <property type="match status" value="1"/>
</dbReference>
<dbReference type="PANTHER" id="PTHR15377:SF3">
    <property type="entry name" value="WW DOMAIN-CONTAINING PROTEIN"/>
    <property type="match status" value="1"/>
</dbReference>
<dbReference type="Gene3D" id="1.10.10.440">
    <property type="entry name" value="FF domain"/>
    <property type="match status" value="6"/>
</dbReference>
<reference evidence="5 6" key="1">
    <citation type="journal article" date="2019" name="Environ. Microbiol.">
        <title>At the nexus of three kingdoms: the genome of the mycorrhizal fungus Gigaspora margarita provides insights into plant, endobacterial and fungal interactions.</title>
        <authorList>
            <person name="Venice F."/>
            <person name="Ghignone S."/>
            <person name="Salvioli di Fossalunga A."/>
            <person name="Amselem J."/>
            <person name="Novero M."/>
            <person name="Xianan X."/>
            <person name="Sedzielewska Toro K."/>
            <person name="Morin E."/>
            <person name="Lipzen A."/>
            <person name="Grigoriev I.V."/>
            <person name="Henrissat B."/>
            <person name="Martin F.M."/>
            <person name="Bonfante P."/>
        </authorList>
    </citation>
    <scope>NUCLEOTIDE SEQUENCE [LARGE SCALE GENOMIC DNA]</scope>
    <source>
        <strain evidence="5 6">BEG34</strain>
    </source>
</reference>
<organism evidence="5 6">
    <name type="scientific">Gigaspora margarita</name>
    <dbReference type="NCBI Taxonomy" id="4874"/>
    <lineage>
        <taxon>Eukaryota</taxon>
        <taxon>Fungi</taxon>
        <taxon>Fungi incertae sedis</taxon>
        <taxon>Mucoromycota</taxon>
        <taxon>Glomeromycotina</taxon>
        <taxon>Glomeromycetes</taxon>
        <taxon>Diversisporales</taxon>
        <taxon>Gigasporaceae</taxon>
        <taxon>Gigaspora</taxon>
    </lineage>
</organism>
<comment type="caution">
    <text evidence="5">The sequence shown here is derived from an EMBL/GenBank/DDBJ whole genome shotgun (WGS) entry which is preliminary data.</text>
</comment>
<dbReference type="CDD" id="cd00201">
    <property type="entry name" value="WW"/>
    <property type="match status" value="2"/>
</dbReference>
<keyword evidence="6" id="KW-1185">Reference proteome</keyword>
<dbReference type="PROSITE" id="PS01159">
    <property type="entry name" value="WW_DOMAIN_1"/>
    <property type="match status" value="1"/>
</dbReference>
<dbReference type="PROSITE" id="PS51676">
    <property type="entry name" value="FF"/>
    <property type="match status" value="2"/>
</dbReference>
<feature type="region of interest" description="Disordered" evidence="2">
    <location>
        <begin position="193"/>
        <end position="233"/>
    </location>
</feature>
<dbReference type="GO" id="GO:0003712">
    <property type="term" value="F:transcription coregulator activity"/>
    <property type="evidence" value="ECO:0007669"/>
    <property type="project" value="TreeGrafter"/>
</dbReference>
<dbReference type="PROSITE" id="PS50020">
    <property type="entry name" value="WW_DOMAIN_2"/>
    <property type="match status" value="2"/>
</dbReference>
<feature type="domain" description="FF" evidence="4">
    <location>
        <begin position="362"/>
        <end position="416"/>
    </location>
</feature>